<evidence type="ECO:0000313" key="1">
    <source>
        <dbReference type="EMBL" id="KAJ0183566.1"/>
    </source>
</evidence>
<sequence length="619" mass="69464">MCEVKDKVSEGSSGVQMSCGVDVDSVLRQLGQMGRFHVGVYLMAALVAVQVGLLHVTYIFLAADVPYRMLKKIEEVVEMSTPLGLDTDRLMRELGQFKRFHLTNYCLLALPVFVAALYATNYVFLAADVPYRCVVPECESVNSTAYSPVWLEAALPPEERDRKCMRRAPSDPQLPCQEESAFSDHLKSCDHWIYATKDTIVGEFNLACQDWKRTLVGTIHNIGMLVSLPIIGYISDRWGRKRALILSCTLVGVIGTLKAFSISYEMYVIVEFLETVAGASAFPAAYILTIELLGQDKRVHTTAFLGIMLVLGGLSFALLAKTFHYWRTFILVVYPPSILFLLYIYFLPESIRWLLSKGRKEEAVEIIMRATEINKVKLSDDTMKQLTEDTKTVEQKKDAEEEEGLWVQVLHSPIIMIRLAICSWWWITCTFVFYGLAINSVSLAGDKYTNYMLVVSVEVIAVVTNALVLDRIGRKRTLLCAYVVCGITCIIFPFVPKDISYLATILYLIGKIAITQAFSGIYMYTSELFPTHARHSLLGFCSMVGRIGSIVAPQMPLLAKYVEWLPSVLFGSAALMAGGLMMTTPETLNTRLPDTIREAEQIANQKRPTEDMQMNSSRM</sequence>
<organism evidence="1 2">
    <name type="scientific">Dendrolimus kikuchii</name>
    <dbReference type="NCBI Taxonomy" id="765133"/>
    <lineage>
        <taxon>Eukaryota</taxon>
        <taxon>Metazoa</taxon>
        <taxon>Ecdysozoa</taxon>
        <taxon>Arthropoda</taxon>
        <taxon>Hexapoda</taxon>
        <taxon>Insecta</taxon>
        <taxon>Pterygota</taxon>
        <taxon>Neoptera</taxon>
        <taxon>Endopterygota</taxon>
        <taxon>Lepidoptera</taxon>
        <taxon>Glossata</taxon>
        <taxon>Ditrysia</taxon>
        <taxon>Bombycoidea</taxon>
        <taxon>Lasiocampidae</taxon>
        <taxon>Dendrolimus</taxon>
    </lineage>
</organism>
<dbReference type="EMBL" id="CM034388">
    <property type="protein sequence ID" value="KAJ0183566.1"/>
    <property type="molecule type" value="Genomic_DNA"/>
</dbReference>
<proteinExistence type="predicted"/>
<accession>A0ACC1DI44</accession>
<keyword evidence="2" id="KW-1185">Reference proteome</keyword>
<comment type="caution">
    <text evidence="1">The sequence shown here is derived from an EMBL/GenBank/DDBJ whole genome shotgun (WGS) entry which is preliminary data.</text>
</comment>
<protein>
    <submittedName>
        <fullName evidence="1">Uncharacterized protein</fullName>
    </submittedName>
</protein>
<reference evidence="1 2" key="1">
    <citation type="journal article" date="2021" name="Front. Genet.">
        <title>Chromosome-Level Genome Assembly Reveals Significant Gene Expansion in the Toll and IMD Signaling Pathways of Dendrolimus kikuchii.</title>
        <authorList>
            <person name="Zhou J."/>
            <person name="Wu P."/>
            <person name="Xiong Z."/>
            <person name="Liu N."/>
            <person name="Zhao N."/>
            <person name="Ji M."/>
            <person name="Qiu Y."/>
            <person name="Yang B."/>
        </authorList>
    </citation>
    <scope>NUCLEOTIDE SEQUENCE [LARGE SCALE GENOMIC DNA]</scope>
    <source>
        <strain evidence="1">Ann1</strain>
    </source>
</reference>
<dbReference type="Proteomes" id="UP000824533">
    <property type="component" value="Linkage Group LG02"/>
</dbReference>
<name>A0ACC1DI44_9NEOP</name>
<gene>
    <name evidence="1" type="ORF">K1T71_001542</name>
</gene>
<evidence type="ECO:0000313" key="2">
    <source>
        <dbReference type="Proteomes" id="UP000824533"/>
    </source>
</evidence>